<sequence>MALSMSTVGRPLSVVELWSGVGSIAKAAQLAGFPQVAMDRGRIPGVTDDDKSEETENIMTKCGFMKALQAVLQLRDGGLLWMVPVCSSFVFMNSVKCQRTVRRPAGDTAYMPVKEGNFMACIAAFLYAVAMLRGAHPVIEQPAGSIMFRYKPLAKVLNTFGHDVVTCARCHFQVDADLGQRFLKRFKFVGEAWVHSLHQKCTCPGGIHKALVMEDANGGVTGDSKLLKESQSYPRLLGKWVVDNWMEQHRLKPTVQQSAVPLSTVKSTRQVWKRPSATGSSGPDSKRQRQANGAQWKRPGATSSLATEVDTEVENLMPKSEATEAENGSAEEMVKELSSLLKMKPRINYADTAKLREALTPHGCKKNPDALEERNLSGRARRLVQRQRQKLAQEKSKEKKFKEGNMVKGSAAQGGDRIAEMIRMKDEEWNGFRTLGFFHVAPRTNAAASSTDFAIIHGDGFLLEIRIIGGDVISLDGASSQEALSGFEKTRKEKAGVRRSIVNMSLGVGTPDLGWQMIFEIYGPHVPDGETDEETGSKGGADQPDTLGKVCGPEPVSDALAAFTYQEDRADLAYSHERERADESHRDAQHFREEYKEIGVEVNTKLLEQLTTVIGFTNK</sequence>
<comment type="caution">
    <text evidence="2">The sequence shown here is derived from an EMBL/GenBank/DDBJ whole genome shotgun (WGS) entry which is preliminary data.</text>
</comment>
<dbReference type="OrthoDB" id="422993at2759"/>
<gene>
    <name evidence="2" type="ORF">AK812_SmicGene40880</name>
</gene>
<evidence type="ECO:0000256" key="1">
    <source>
        <dbReference type="SAM" id="MobiDB-lite"/>
    </source>
</evidence>
<dbReference type="AlphaFoldDB" id="A0A1Q9C7H7"/>
<reference evidence="2 3" key="1">
    <citation type="submission" date="2016-02" db="EMBL/GenBank/DDBJ databases">
        <title>Genome analysis of coral dinoflagellate symbionts highlights evolutionary adaptations to a symbiotic lifestyle.</title>
        <authorList>
            <person name="Aranda M."/>
            <person name="Li Y."/>
            <person name="Liew Y.J."/>
            <person name="Baumgarten S."/>
            <person name="Simakov O."/>
            <person name="Wilson M."/>
            <person name="Piel J."/>
            <person name="Ashoor H."/>
            <person name="Bougouffa S."/>
            <person name="Bajic V.B."/>
            <person name="Ryu T."/>
            <person name="Ravasi T."/>
            <person name="Bayer T."/>
            <person name="Micklem G."/>
            <person name="Kim H."/>
            <person name="Bhak J."/>
            <person name="Lajeunesse T.C."/>
            <person name="Voolstra C.R."/>
        </authorList>
    </citation>
    <scope>NUCLEOTIDE SEQUENCE [LARGE SCALE GENOMIC DNA]</scope>
    <source>
        <strain evidence="2 3">CCMP2467</strain>
    </source>
</reference>
<protein>
    <submittedName>
        <fullName evidence="2">Uncharacterized protein</fullName>
    </submittedName>
</protein>
<name>A0A1Q9C7H7_SYMMI</name>
<dbReference type="EMBL" id="LSRX01001547">
    <property type="protein sequence ID" value="OLP78892.1"/>
    <property type="molecule type" value="Genomic_DNA"/>
</dbReference>
<evidence type="ECO:0000313" key="2">
    <source>
        <dbReference type="EMBL" id="OLP78892.1"/>
    </source>
</evidence>
<feature type="region of interest" description="Disordered" evidence="1">
    <location>
        <begin position="266"/>
        <end position="333"/>
    </location>
</feature>
<dbReference type="Proteomes" id="UP000186817">
    <property type="component" value="Unassembled WGS sequence"/>
</dbReference>
<accession>A0A1Q9C7H7</accession>
<proteinExistence type="predicted"/>
<evidence type="ECO:0000313" key="3">
    <source>
        <dbReference type="Proteomes" id="UP000186817"/>
    </source>
</evidence>
<keyword evidence="3" id="KW-1185">Reference proteome</keyword>
<organism evidence="2 3">
    <name type="scientific">Symbiodinium microadriaticum</name>
    <name type="common">Dinoflagellate</name>
    <name type="synonym">Zooxanthella microadriatica</name>
    <dbReference type="NCBI Taxonomy" id="2951"/>
    <lineage>
        <taxon>Eukaryota</taxon>
        <taxon>Sar</taxon>
        <taxon>Alveolata</taxon>
        <taxon>Dinophyceae</taxon>
        <taxon>Suessiales</taxon>
        <taxon>Symbiodiniaceae</taxon>
        <taxon>Symbiodinium</taxon>
    </lineage>
</organism>